<evidence type="ECO:0000313" key="1">
    <source>
        <dbReference type="EMBL" id="CAG01947.1"/>
    </source>
</evidence>
<organism evidence="1">
    <name type="scientific">Tetraodon nigroviridis</name>
    <name type="common">Spotted green pufferfish</name>
    <name type="synonym">Chelonodon nigroviridis</name>
    <dbReference type="NCBI Taxonomy" id="99883"/>
    <lineage>
        <taxon>Eukaryota</taxon>
        <taxon>Metazoa</taxon>
        <taxon>Chordata</taxon>
        <taxon>Craniata</taxon>
        <taxon>Vertebrata</taxon>
        <taxon>Euteleostomi</taxon>
        <taxon>Actinopterygii</taxon>
        <taxon>Neopterygii</taxon>
        <taxon>Teleostei</taxon>
        <taxon>Neoteleostei</taxon>
        <taxon>Acanthomorphata</taxon>
        <taxon>Eupercaria</taxon>
        <taxon>Tetraodontiformes</taxon>
        <taxon>Tetradontoidea</taxon>
        <taxon>Tetraodontidae</taxon>
        <taxon>Tetraodon</taxon>
    </lineage>
</organism>
<reference evidence="1" key="2">
    <citation type="submission" date="2004-02" db="EMBL/GenBank/DDBJ databases">
        <authorList>
            <consortium name="Genoscope"/>
            <consortium name="Whitehead Institute Centre for Genome Research"/>
        </authorList>
    </citation>
    <scope>NUCLEOTIDE SEQUENCE</scope>
</reference>
<sequence length="45" mass="4833">MVTSQPPQAARMASEFIPHLLVGEWDSIVLAVFMTPNCDGARSSA</sequence>
<protein>
    <submittedName>
        <fullName evidence="1">(spotted green pufferfish) hypothetical protein</fullName>
    </submittedName>
</protein>
<dbReference type="KEGG" id="tng:GSTEN00020891G001"/>
<reference evidence="1" key="1">
    <citation type="journal article" date="2004" name="Nature">
        <title>Genome duplication in the teleost fish Tetraodon nigroviridis reveals the early vertebrate proto-karyotype.</title>
        <authorList>
            <person name="Jaillon O."/>
            <person name="Aury J.-M."/>
            <person name="Brunet F."/>
            <person name="Petit J.-L."/>
            <person name="Stange-Thomann N."/>
            <person name="Mauceli E."/>
            <person name="Bouneau L."/>
            <person name="Fischer C."/>
            <person name="Ozouf-Costaz C."/>
            <person name="Bernot A."/>
            <person name="Nicaud S."/>
            <person name="Jaffe D."/>
            <person name="Fisher S."/>
            <person name="Lutfalla G."/>
            <person name="Dossat C."/>
            <person name="Segurens B."/>
            <person name="Dasilva C."/>
            <person name="Salanoubat M."/>
            <person name="Levy M."/>
            <person name="Boudet N."/>
            <person name="Castellano S."/>
            <person name="Anthouard V."/>
            <person name="Jubin C."/>
            <person name="Castelli V."/>
            <person name="Katinka M."/>
            <person name="Vacherie B."/>
            <person name="Biemont C."/>
            <person name="Skalli Z."/>
            <person name="Cattolico L."/>
            <person name="Poulain J."/>
            <person name="De Berardinis V."/>
            <person name="Cruaud C."/>
            <person name="Duprat S."/>
            <person name="Brottier P."/>
            <person name="Coutanceau J.-P."/>
            <person name="Gouzy J."/>
            <person name="Parra G."/>
            <person name="Lardier G."/>
            <person name="Chapple C."/>
            <person name="McKernan K.J."/>
            <person name="McEwan P."/>
            <person name="Bosak S."/>
            <person name="Kellis M."/>
            <person name="Volff J.-N."/>
            <person name="Guigo R."/>
            <person name="Zody M.C."/>
            <person name="Mesirov J."/>
            <person name="Lindblad-Toh K."/>
            <person name="Birren B."/>
            <person name="Nusbaum C."/>
            <person name="Kahn D."/>
            <person name="Robinson-Rechavi M."/>
            <person name="Laudet V."/>
            <person name="Schachter V."/>
            <person name="Quetier F."/>
            <person name="Saurin W."/>
            <person name="Scarpelli C."/>
            <person name="Wincker P."/>
            <person name="Lander E.S."/>
            <person name="Weissenbach J."/>
            <person name="Roest Crollius H."/>
        </authorList>
    </citation>
    <scope>NUCLEOTIDE SEQUENCE [LARGE SCALE GENOMIC DNA]</scope>
</reference>
<accession>Q4SBN5</accession>
<gene>
    <name evidence="1" type="ORF">GSTENG00020891001</name>
</gene>
<dbReference type="EMBL" id="CAAE01014667">
    <property type="protein sequence ID" value="CAG01947.1"/>
    <property type="molecule type" value="Genomic_DNA"/>
</dbReference>
<proteinExistence type="predicted"/>
<dbReference type="AlphaFoldDB" id="Q4SBN5"/>
<name>Q4SBN5_TETNG</name>
<comment type="caution">
    <text evidence="1">The sequence shown here is derived from an EMBL/GenBank/DDBJ whole genome shotgun (WGS) entry which is preliminary data.</text>
</comment>